<proteinExistence type="inferred from homology"/>
<dbReference type="PROSITE" id="PS50928">
    <property type="entry name" value="ABC_TM1"/>
    <property type="match status" value="1"/>
</dbReference>
<sequence>MGSNDWNDGTMISKEALIQENEQAQQRTKKWRFATIKKVLLPYVLLFPAFSVVLLFIVYPIFTTVVRSFQDSETNAFTWANYRYFLMDPIQQSNLIYTLKIVVITVVLALFFGYGLALYIRFSNSRFSRIMSTLNLVPRFIPGLVAVYSVMMIIRDSGVLNRISKLFGYDFKPGWLFNETGIILMNLWFNIPFVSLIILASLSNVKRSSIEAARDIGASYLVILQKIIIPMTYKEILVAMTFVFMGNVGSFTTPFLMGGNHPKMLGIALYDQFNSYMDYERTAALSVIMFLICSVAATFYIMSNLKQKR</sequence>
<feature type="transmembrane region" description="Helical" evidence="8">
    <location>
        <begin position="140"/>
        <end position="160"/>
    </location>
</feature>
<name>A0A9E3ZRB2_9ENTE</name>
<evidence type="ECO:0000256" key="7">
    <source>
        <dbReference type="ARBA" id="ARBA00023136"/>
    </source>
</evidence>
<evidence type="ECO:0000256" key="8">
    <source>
        <dbReference type="RuleBase" id="RU363032"/>
    </source>
</evidence>
<comment type="similarity">
    <text evidence="2">Belongs to the binding-protein-dependent transport system permease family. CysTW subfamily.</text>
</comment>
<dbReference type="PANTHER" id="PTHR42929:SF1">
    <property type="entry name" value="INNER MEMBRANE ABC TRANSPORTER PERMEASE PROTEIN YDCU-RELATED"/>
    <property type="match status" value="1"/>
</dbReference>
<evidence type="ECO:0000259" key="9">
    <source>
        <dbReference type="PROSITE" id="PS50928"/>
    </source>
</evidence>
<dbReference type="AlphaFoldDB" id="A0A9E3ZRB2"/>
<feature type="transmembrane region" description="Helical" evidence="8">
    <location>
        <begin position="180"/>
        <end position="202"/>
    </location>
</feature>
<feature type="transmembrane region" description="Helical" evidence="8">
    <location>
        <begin position="39"/>
        <end position="62"/>
    </location>
</feature>
<dbReference type="InterPro" id="IPR035906">
    <property type="entry name" value="MetI-like_sf"/>
</dbReference>
<evidence type="ECO:0000256" key="2">
    <source>
        <dbReference type="ARBA" id="ARBA00007069"/>
    </source>
</evidence>
<gene>
    <name evidence="10" type="ORF">K8V42_00260</name>
</gene>
<reference evidence="10" key="2">
    <citation type="submission" date="2021-11" db="EMBL/GenBank/DDBJ databases">
        <authorList>
            <person name="Gilroy R."/>
        </authorList>
    </citation>
    <scope>NUCLEOTIDE SEQUENCE</scope>
    <source>
        <strain evidence="10">150</strain>
    </source>
</reference>
<evidence type="ECO:0000256" key="6">
    <source>
        <dbReference type="ARBA" id="ARBA00022989"/>
    </source>
</evidence>
<feature type="transmembrane region" description="Helical" evidence="8">
    <location>
        <begin position="95"/>
        <end position="120"/>
    </location>
</feature>
<keyword evidence="6 8" id="KW-1133">Transmembrane helix</keyword>
<evidence type="ECO:0000256" key="3">
    <source>
        <dbReference type="ARBA" id="ARBA00022448"/>
    </source>
</evidence>
<keyword evidence="4" id="KW-1003">Cell membrane</keyword>
<accession>A0A9E3ZRB2</accession>
<dbReference type="EMBL" id="JAJJVO010000004">
    <property type="protein sequence ID" value="MCC9272727.1"/>
    <property type="molecule type" value="Genomic_DNA"/>
</dbReference>
<evidence type="ECO:0000256" key="1">
    <source>
        <dbReference type="ARBA" id="ARBA00004651"/>
    </source>
</evidence>
<keyword evidence="5 8" id="KW-0812">Transmembrane</keyword>
<dbReference type="Pfam" id="PF00528">
    <property type="entry name" value="BPD_transp_1"/>
    <property type="match status" value="1"/>
</dbReference>
<evidence type="ECO:0000313" key="11">
    <source>
        <dbReference type="Proteomes" id="UP000813384"/>
    </source>
</evidence>
<dbReference type="GO" id="GO:0055085">
    <property type="term" value="P:transmembrane transport"/>
    <property type="evidence" value="ECO:0007669"/>
    <property type="project" value="InterPro"/>
</dbReference>
<feature type="domain" description="ABC transmembrane type-1" evidence="9">
    <location>
        <begin position="95"/>
        <end position="300"/>
    </location>
</feature>
<comment type="caution">
    <text evidence="10">The sequence shown here is derived from an EMBL/GenBank/DDBJ whole genome shotgun (WGS) entry which is preliminary data.</text>
</comment>
<keyword evidence="7 8" id="KW-0472">Membrane</keyword>
<dbReference type="PANTHER" id="PTHR42929">
    <property type="entry name" value="INNER MEMBRANE ABC TRANSPORTER PERMEASE PROTEIN YDCU-RELATED-RELATED"/>
    <property type="match status" value="1"/>
</dbReference>
<evidence type="ECO:0000256" key="5">
    <source>
        <dbReference type="ARBA" id="ARBA00022692"/>
    </source>
</evidence>
<dbReference type="SUPFAM" id="SSF161098">
    <property type="entry name" value="MetI-like"/>
    <property type="match status" value="1"/>
</dbReference>
<comment type="subcellular location">
    <subcellularLocation>
        <location evidence="1 8">Cell membrane</location>
        <topology evidence="1 8">Multi-pass membrane protein</topology>
    </subcellularLocation>
</comment>
<evidence type="ECO:0000313" key="10">
    <source>
        <dbReference type="EMBL" id="MCC9272727.1"/>
    </source>
</evidence>
<reference evidence="10" key="1">
    <citation type="journal article" date="2021" name="PeerJ">
        <title>Extensive microbial diversity within the chicken gut microbiome revealed by metagenomics and culture.</title>
        <authorList>
            <person name="Gilroy R."/>
            <person name="Ravi A."/>
            <person name="Getino M."/>
            <person name="Pursley I."/>
            <person name="Horton D.L."/>
            <person name="Alikhan N.F."/>
            <person name="Baker D."/>
            <person name="Gharbi K."/>
            <person name="Hall N."/>
            <person name="Watson M."/>
            <person name="Adriaenssens E.M."/>
            <person name="Foster-Nyarko E."/>
            <person name="Jarju S."/>
            <person name="Secka A."/>
            <person name="Antonio M."/>
            <person name="Oren A."/>
            <person name="Chaudhuri R.R."/>
            <person name="La Ragione R."/>
            <person name="Hildebrand F."/>
            <person name="Pallen M.J."/>
        </authorList>
    </citation>
    <scope>NUCLEOTIDE SEQUENCE</scope>
    <source>
        <strain evidence="10">150</strain>
    </source>
</reference>
<dbReference type="Proteomes" id="UP000813384">
    <property type="component" value="Unassembled WGS sequence"/>
</dbReference>
<dbReference type="Gene3D" id="1.10.3720.10">
    <property type="entry name" value="MetI-like"/>
    <property type="match status" value="1"/>
</dbReference>
<dbReference type="InterPro" id="IPR000515">
    <property type="entry name" value="MetI-like"/>
</dbReference>
<dbReference type="GO" id="GO:0005886">
    <property type="term" value="C:plasma membrane"/>
    <property type="evidence" value="ECO:0007669"/>
    <property type="project" value="UniProtKB-SubCell"/>
</dbReference>
<feature type="transmembrane region" description="Helical" evidence="8">
    <location>
        <begin position="283"/>
        <end position="302"/>
    </location>
</feature>
<keyword evidence="3 8" id="KW-0813">Transport</keyword>
<feature type="transmembrane region" description="Helical" evidence="8">
    <location>
        <begin position="236"/>
        <end position="257"/>
    </location>
</feature>
<organism evidence="10 11">
    <name type="scientific">Enterococcus aquimarinus</name>
    <dbReference type="NCBI Taxonomy" id="328396"/>
    <lineage>
        <taxon>Bacteria</taxon>
        <taxon>Bacillati</taxon>
        <taxon>Bacillota</taxon>
        <taxon>Bacilli</taxon>
        <taxon>Lactobacillales</taxon>
        <taxon>Enterococcaceae</taxon>
        <taxon>Enterococcus</taxon>
    </lineage>
</organism>
<protein>
    <submittedName>
        <fullName evidence="10">ABC transporter permease</fullName>
    </submittedName>
</protein>
<evidence type="ECO:0000256" key="4">
    <source>
        <dbReference type="ARBA" id="ARBA00022475"/>
    </source>
</evidence>
<dbReference type="CDD" id="cd06261">
    <property type="entry name" value="TM_PBP2"/>
    <property type="match status" value="1"/>
</dbReference>